<feature type="non-terminal residue" evidence="2">
    <location>
        <position position="148"/>
    </location>
</feature>
<feature type="non-terminal residue" evidence="2">
    <location>
        <position position="1"/>
    </location>
</feature>
<name>A0A146KXD3_LYGHE</name>
<organism evidence="2">
    <name type="scientific">Lygus hesperus</name>
    <name type="common">Western plant bug</name>
    <dbReference type="NCBI Taxonomy" id="30085"/>
    <lineage>
        <taxon>Eukaryota</taxon>
        <taxon>Metazoa</taxon>
        <taxon>Ecdysozoa</taxon>
        <taxon>Arthropoda</taxon>
        <taxon>Hexapoda</taxon>
        <taxon>Insecta</taxon>
        <taxon>Pterygota</taxon>
        <taxon>Neoptera</taxon>
        <taxon>Paraneoptera</taxon>
        <taxon>Hemiptera</taxon>
        <taxon>Heteroptera</taxon>
        <taxon>Panheteroptera</taxon>
        <taxon>Cimicomorpha</taxon>
        <taxon>Miridae</taxon>
        <taxon>Mirini</taxon>
        <taxon>Lygus</taxon>
    </lineage>
</organism>
<feature type="region of interest" description="Disordered" evidence="1">
    <location>
        <begin position="98"/>
        <end position="126"/>
    </location>
</feature>
<reference evidence="2" key="1">
    <citation type="journal article" date="2016" name="Gigascience">
        <title>De novo construction of an expanded transcriptome assembly for the western tarnished plant bug, Lygus hesperus.</title>
        <authorList>
            <person name="Tassone E.E."/>
            <person name="Geib S.M."/>
            <person name="Hall B."/>
            <person name="Fabrick J.A."/>
            <person name="Brent C.S."/>
            <person name="Hull J.J."/>
        </authorList>
    </citation>
    <scope>NUCLEOTIDE SEQUENCE</scope>
</reference>
<sequence>FGQLLSKFIIGDVDDAEESENVVEVVLNDPDFLAQKVRSEASSKHVGTSDSSLLIEEFEPFLWDGGVPHFSGVFHPHGSGKVDQVSLGSFFRRHLPRSPVHRGYGRPQIESPAKCDSGKHGVVRKNCPKSNLPKMKFFRRPYPKNGTR</sequence>
<proteinExistence type="predicted"/>
<dbReference type="AlphaFoldDB" id="A0A146KXD3"/>
<evidence type="ECO:0000313" key="2">
    <source>
        <dbReference type="EMBL" id="JAQ01123.1"/>
    </source>
</evidence>
<dbReference type="EMBL" id="GDHC01017506">
    <property type="protein sequence ID" value="JAQ01123.1"/>
    <property type="molecule type" value="Transcribed_RNA"/>
</dbReference>
<evidence type="ECO:0000256" key="1">
    <source>
        <dbReference type="SAM" id="MobiDB-lite"/>
    </source>
</evidence>
<accession>A0A146KXD3</accession>
<protein>
    <submittedName>
        <fullName evidence="2">Uncharacterized protein</fullName>
    </submittedName>
</protein>
<gene>
    <name evidence="2" type="ORF">g.52244</name>
</gene>